<reference evidence="3" key="1">
    <citation type="submission" date="2024-06" db="EMBL/GenBank/DDBJ databases">
        <title>Multi-omics analyses provide insights into the biosynthesis of the anticancer antibiotic pleurotin in Hohenbuehelia grisea.</title>
        <authorList>
            <person name="Weaver J.A."/>
            <person name="Alberti F."/>
        </authorList>
    </citation>
    <scope>NUCLEOTIDE SEQUENCE [LARGE SCALE GENOMIC DNA]</scope>
    <source>
        <strain evidence="3">T-177</strain>
    </source>
</reference>
<keyword evidence="3" id="KW-1185">Reference proteome</keyword>
<evidence type="ECO:0000313" key="3">
    <source>
        <dbReference type="Proteomes" id="UP001556367"/>
    </source>
</evidence>
<dbReference type="Gene3D" id="1.10.472.10">
    <property type="entry name" value="Cyclin-like"/>
    <property type="match status" value="1"/>
</dbReference>
<evidence type="ECO:0000256" key="1">
    <source>
        <dbReference type="SAM" id="MobiDB-lite"/>
    </source>
</evidence>
<accession>A0ABR3IZW7</accession>
<evidence type="ECO:0000313" key="2">
    <source>
        <dbReference type="EMBL" id="KAL0948916.1"/>
    </source>
</evidence>
<feature type="region of interest" description="Disordered" evidence="1">
    <location>
        <begin position="213"/>
        <end position="277"/>
    </location>
</feature>
<feature type="compositionally biased region" description="Basic and acidic residues" evidence="1">
    <location>
        <begin position="213"/>
        <end position="226"/>
    </location>
</feature>
<dbReference type="EMBL" id="JASNQZ010000012">
    <property type="protein sequence ID" value="KAL0948916.1"/>
    <property type="molecule type" value="Genomic_DNA"/>
</dbReference>
<gene>
    <name evidence="2" type="ORF">HGRIS_009025</name>
</gene>
<dbReference type="Proteomes" id="UP001556367">
    <property type="component" value="Unassembled WGS sequence"/>
</dbReference>
<feature type="region of interest" description="Disordered" evidence="1">
    <location>
        <begin position="142"/>
        <end position="175"/>
    </location>
</feature>
<dbReference type="InterPro" id="IPR043198">
    <property type="entry name" value="Cyclin/Ssn8"/>
</dbReference>
<name>A0ABR3IZW7_9AGAR</name>
<comment type="caution">
    <text evidence="2">The sequence shown here is derived from an EMBL/GenBank/DDBJ whole genome shotgun (WGS) entry which is preliminary data.</text>
</comment>
<dbReference type="SUPFAM" id="SSF47954">
    <property type="entry name" value="Cyclin-like"/>
    <property type="match status" value="1"/>
</dbReference>
<organism evidence="2 3">
    <name type="scientific">Hohenbuehelia grisea</name>
    <dbReference type="NCBI Taxonomy" id="104357"/>
    <lineage>
        <taxon>Eukaryota</taxon>
        <taxon>Fungi</taxon>
        <taxon>Dikarya</taxon>
        <taxon>Basidiomycota</taxon>
        <taxon>Agaricomycotina</taxon>
        <taxon>Agaricomycetes</taxon>
        <taxon>Agaricomycetidae</taxon>
        <taxon>Agaricales</taxon>
        <taxon>Pleurotineae</taxon>
        <taxon>Pleurotaceae</taxon>
        <taxon>Hohenbuehelia</taxon>
    </lineage>
</organism>
<sequence length="320" mass="34332">MYGVKTFPSDNTKLAEMEFYLVDDLECDLTVFHPYRTLLSLCKKDHDAPSMASMEAEAGEVGAGIGAEDGPRYWGTGEGQLELPEGALQTAWFILNDTYRSSICLLYPPHLIAIAAIYLTFILHDPTRKVIAPHLPSASGAQQVEVPVSPAVTQPVRRSSRQAHQASAADAAKKPPDPISFLAELNVSLPLVATIAQEIITLYHLWERYREDAPAETGKRSRDREQQGLSPFGGGGMKRRSTSQNTSGNGGGPSNAATPADGDGREGSVSDTAGTTITPGFLSGMLLRMREAKLADMSHPASGRPNVAVNKMLERTQAAG</sequence>
<dbReference type="InterPro" id="IPR036915">
    <property type="entry name" value="Cyclin-like_sf"/>
</dbReference>
<protein>
    <submittedName>
        <fullName evidence="2">Uncharacterized protein</fullName>
    </submittedName>
</protein>
<dbReference type="PANTHER" id="PTHR10026">
    <property type="entry name" value="CYCLIN"/>
    <property type="match status" value="1"/>
</dbReference>
<proteinExistence type="predicted"/>